<reference evidence="2" key="1">
    <citation type="submission" date="2020-09" db="EMBL/GenBank/DDBJ databases">
        <title>Genome-Enabled Discovery of Anthraquinone Biosynthesis in Senna tora.</title>
        <authorList>
            <person name="Kang S.-H."/>
            <person name="Pandey R.P."/>
            <person name="Lee C.-M."/>
            <person name="Sim J.-S."/>
            <person name="Jeong J.-T."/>
            <person name="Choi B.-S."/>
            <person name="Jung M."/>
            <person name="Ginzburg D."/>
            <person name="Zhao K."/>
            <person name="Won S.Y."/>
            <person name="Oh T.-J."/>
            <person name="Yu Y."/>
            <person name="Kim N.-H."/>
            <person name="Lee O.R."/>
            <person name="Lee T.-H."/>
            <person name="Bashyal P."/>
            <person name="Kim T.-S."/>
            <person name="Lee W.-H."/>
            <person name="Kawkins C."/>
            <person name="Kim C.-K."/>
            <person name="Kim J.S."/>
            <person name="Ahn B.O."/>
            <person name="Rhee S.Y."/>
            <person name="Sohng J.K."/>
        </authorList>
    </citation>
    <scope>NUCLEOTIDE SEQUENCE</scope>
    <source>
        <tissue evidence="2">Leaf</tissue>
    </source>
</reference>
<keyword evidence="3" id="KW-1185">Reference proteome</keyword>
<organism evidence="2 3">
    <name type="scientific">Senna tora</name>
    <dbReference type="NCBI Taxonomy" id="362788"/>
    <lineage>
        <taxon>Eukaryota</taxon>
        <taxon>Viridiplantae</taxon>
        <taxon>Streptophyta</taxon>
        <taxon>Embryophyta</taxon>
        <taxon>Tracheophyta</taxon>
        <taxon>Spermatophyta</taxon>
        <taxon>Magnoliopsida</taxon>
        <taxon>eudicotyledons</taxon>
        <taxon>Gunneridae</taxon>
        <taxon>Pentapetalae</taxon>
        <taxon>rosids</taxon>
        <taxon>fabids</taxon>
        <taxon>Fabales</taxon>
        <taxon>Fabaceae</taxon>
        <taxon>Caesalpinioideae</taxon>
        <taxon>Cassia clade</taxon>
        <taxon>Senna</taxon>
    </lineage>
</organism>
<feature type="compositionally biased region" description="Low complexity" evidence="1">
    <location>
        <begin position="20"/>
        <end position="32"/>
    </location>
</feature>
<evidence type="ECO:0000313" key="3">
    <source>
        <dbReference type="Proteomes" id="UP000634136"/>
    </source>
</evidence>
<feature type="region of interest" description="Disordered" evidence="1">
    <location>
        <begin position="1"/>
        <end position="52"/>
    </location>
</feature>
<dbReference type="Proteomes" id="UP000634136">
    <property type="component" value="Unassembled WGS sequence"/>
</dbReference>
<name>A0A834SY28_9FABA</name>
<comment type="caution">
    <text evidence="2">The sequence shown here is derived from an EMBL/GenBank/DDBJ whole genome shotgun (WGS) entry which is preliminary data.</text>
</comment>
<protein>
    <submittedName>
        <fullName evidence="2">Uncharacterized protein</fullName>
    </submittedName>
</protein>
<dbReference type="AlphaFoldDB" id="A0A834SY28"/>
<accession>A0A834SY28</accession>
<proteinExistence type="predicted"/>
<gene>
    <name evidence="2" type="ORF">G2W53_033744</name>
</gene>
<evidence type="ECO:0000313" key="2">
    <source>
        <dbReference type="EMBL" id="KAF7812768.1"/>
    </source>
</evidence>
<dbReference type="EMBL" id="JAAIUW010000010">
    <property type="protein sequence ID" value="KAF7812768.1"/>
    <property type="molecule type" value="Genomic_DNA"/>
</dbReference>
<feature type="compositionally biased region" description="Polar residues" evidence="1">
    <location>
        <begin position="33"/>
        <end position="43"/>
    </location>
</feature>
<sequence length="52" mass="5632">MLLRTTPNFDAGKTFERSSKTTSAASDSTTTKGQLRSWANSNPARIAEASRN</sequence>
<evidence type="ECO:0000256" key="1">
    <source>
        <dbReference type="SAM" id="MobiDB-lite"/>
    </source>
</evidence>